<dbReference type="AlphaFoldDB" id="A0A371YQU6"/>
<protein>
    <submittedName>
        <fullName evidence="2">Uncharacterized protein</fullName>
    </submittedName>
</protein>
<name>A0A371YQU6_9GAMM</name>
<evidence type="ECO:0000313" key="4">
    <source>
        <dbReference type="Proteomes" id="UP001595455"/>
    </source>
</evidence>
<dbReference type="Proteomes" id="UP001595455">
    <property type="component" value="Unassembled WGS sequence"/>
</dbReference>
<dbReference type="EMBL" id="PYIX02000012">
    <property type="protein sequence ID" value="RFC83838.1"/>
    <property type="molecule type" value="Genomic_DNA"/>
</dbReference>
<comment type="caution">
    <text evidence="2">The sequence shown here is derived from an EMBL/GenBank/DDBJ whole genome shotgun (WGS) entry which is preliminary data.</text>
</comment>
<dbReference type="EMBL" id="JBHRSF010000019">
    <property type="protein sequence ID" value="MFC2995225.1"/>
    <property type="molecule type" value="Genomic_DNA"/>
</dbReference>
<proteinExistence type="predicted"/>
<accession>A0A371YQU6</accession>
<evidence type="ECO:0000313" key="2">
    <source>
        <dbReference type="EMBL" id="RFC83838.1"/>
    </source>
</evidence>
<reference evidence="4" key="3">
    <citation type="journal article" date="2019" name="Int. J. Syst. Evol. Microbiol.">
        <title>The Global Catalogue of Microorganisms (GCM) 10K type strain sequencing project: providing services to taxonomists for standard genome sequencing and annotation.</title>
        <authorList>
            <consortium name="The Broad Institute Genomics Platform"/>
            <consortium name="The Broad Institute Genome Sequencing Center for Infectious Disease"/>
            <person name="Wu L."/>
            <person name="Ma J."/>
        </authorList>
    </citation>
    <scope>NUCLEOTIDE SEQUENCE [LARGE SCALE GENOMIC DNA]</scope>
    <source>
        <strain evidence="4">KCTC 62575</strain>
    </source>
</reference>
<reference evidence="1" key="1">
    <citation type="journal article" date="2014" name="Int. J. Syst. Evol. Microbiol.">
        <title>Complete genome of a new Firmicutes species belonging to the dominant human colonic microbiota ('Ruminococcus bicirculans') reveals two chromosomes and a selective capacity to utilize plant glucans.</title>
        <authorList>
            <consortium name="NISC Comparative Sequencing Program"/>
            <person name="Wegmann U."/>
            <person name="Louis P."/>
            <person name="Goesmann A."/>
            <person name="Henrissat B."/>
            <person name="Duncan S.H."/>
            <person name="Flint H.J."/>
        </authorList>
    </citation>
    <scope>NUCLEOTIDE SEQUENCE</scope>
    <source>
        <strain evidence="1">KCTC 62575</strain>
    </source>
</reference>
<evidence type="ECO:0000313" key="3">
    <source>
        <dbReference type="Proteomes" id="UP000240957"/>
    </source>
</evidence>
<reference evidence="1" key="4">
    <citation type="submission" date="2024-09" db="EMBL/GenBank/DDBJ databases">
        <authorList>
            <person name="Sun Q."/>
            <person name="Mori K."/>
        </authorList>
    </citation>
    <scope>NUCLEOTIDE SEQUENCE</scope>
    <source>
        <strain evidence="1">KCTC 62575</strain>
    </source>
</reference>
<dbReference type="RefSeq" id="WP_107007963.1">
    <property type="nucleotide sequence ID" value="NZ_JBHRSF010000019.1"/>
</dbReference>
<reference evidence="2 3" key="2">
    <citation type="submission" date="2018-08" db="EMBL/GenBank/DDBJ databases">
        <title>The draft genome of Acinetobacter sichuanensis strain WCHAc060041.</title>
        <authorList>
            <person name="Qin J."/>
            <person name="Feng Y."/>
            <person name="Zong Z."/>
        </authorList>
    </citation>
    <scope>NUCLEOTIDE SEQUENCE [LARGE SCALE GENOMIC DNA]</scope>
    <source>
        <strain evidence="2 3">WCHAc060041</strain>
    </source>
</reference>
<keyword evidence="4" id="KW-1185">Reference proteome</keyword>
<sequence>MKRIAGFNLAKPNKDSAQMSLFLVKWQRVKSLNDDQVLSRTGKIWVSPFMPDTQFSLFFDLDVCGLDVSDLEDITPNTCHKIVIQQWFITNVVIQFAMPKMS</sequence>
<organism evidence="2 3">
    <name type="scientific">Acinetobacter sichuanensis</name>
    <dbReference type="NCBI Taxonomy" id="2136183"/>
    <lineage>
        <taxon>Bacteria</taxon>
        <taxon>Pseudomonadati</taxon>
        <taxon>Pseudomonadota</taxon>
        <taxon>Gammaproteobacteria</taxon>
        <taxon>Moraxellales</taxon>
        <taxon>Moraxellaceae</taxon>
        <taxon>Acinetobacter</taxon>
    </lineage>
</organism>
<gene>
    <name evidence="1" type="ORF">ACFODO_08100</name>
    <name evidence="2" type="ORF">C9E89_009400</name>
</gene>
<evidence type="ECO:0000313" key="1">
    <source>
        <dbReference type="EMBL" id="MFC2995225.1"/>
    </source>
</evidence>
<dbReference type="Proteomes" id="UP000240957">
    <property type="component" value="Unassembled WGS sequence"/>
</dbReference>